<gene>
    <name evidence="7" type="ORF">A7J57_20630</name>
</gene>
<dbReference type="InterPro" id="IPR013686">
    <property type="entry name" value="Polypept-transport_assoc_ShlB"/>
</dbReference>
<dbReference type="Gene3D" id="2.40.160.50">
    <property type="entry name" value="membrane protein fhac: a member of the omp85/tpsb transporter family"/>
    <property type="match status" value="1"/>
</dbReference>
<evidence type="ECO:0000256" key="2">
    <source>
        <dbReference type="ARBA" id="ARBA00022692"/>
    </source>
</evidence>
<protein>
    <recommendedName>
        <fullName evidence="9">ShlB/FhaC/HecB family hemolysin secretion/activation protein</fullName>
    </recommendedName>
</protein>
<dbReference type="EMBL" id="LXPS01000004">
    <property type="protein sequence ID" value="OAE48944.1"/>
    <property type="molecule type" value="Genomic_DNA"/>
</dbReference>
<keyword evidence="1" id="KW-1134">Transmembrane beta strand</keyword>
<name>A0A176XHK7_AGRTU</name>
<dbReference type="Pfam" id="PF03865">
    <property type="entry name" value="ShlB"/>
    <property type="match status" value="1"/>
</dbReference>
<keyword evidence="2" id="KW-0812">Transmembrane</keyword>
<feature type="chain" id="PRO_5008053548" description="ShlB/FhaC/HecB family hemolysin secretion/activation protein" evidence="4">
    <location>
        <begin position="22"/>
        <end position="566"/>
    </location>
</feature>
<proteinExistence type="predicted"/>
<evidence type="ECO:0000256" key="4">
    <source>
        <dbReference type="SAM" id="SignalP"/>
    </source>
</evidence>
<accession>A0A176XHK7</accession>
<dbReference type="InterPro" id="IPR051544">
    <property type="entry name" value="TPS_OM_transporter"/>
</dbReference>
<organism evidence="7 8">
    <name type="scientific">Agrobacterium tumefaciens</name>
    <dbReference type="NCBI Taxonomy" id="358"/>
    <lineage>
        <taxon>Bacteria</taxon>
        <taxon>Pseudomonadati</taxon>
        <taxon>Pseudomonadota</taxon>
        <taxon>Alphaproteobacteria</taxon>
        <taxon>Hyphomicrobiales</taxon>
        <taxon>Rhizobiaceae</taxon>
        <taxon>Rhizobium/Agrobacterium group</taxon>
        <taxon>Agrobacterium</taxon>
        <taxon>Agrobacterium tumefaciens complex</taxon>
    </lineage>
</organism>
<feature type="domain" description="Haemolysin activator HlyB C-terminal" evidence="5">
    <location>
        <begin position="205"/>
        <end position="500"/>
    </location>
</feature>
<keyword evidence="1" id="KW-0472">Membrane</keyword>
<dbReference type="PANTHER" id="PTHR34597:SF1">
    <property type="entry name" value="HEME_HEMOPEXIN TRANSPORTER PROTEIN HUXB"/>
    <property type="match status" value="1"/>
</dbReference>
<dbReference type="PANTHER" id="PTHR34597">
    <property type="entry name" value="SLR1661 PROTEIN"/>
    <property type="match status" value="1"/>
</dbReference>
<dbReference type="RefSeq" id="WP_063947589.1">
    <property type="nucleotide sequence ID" value="NZ_LXPS01000004.1"/>
</dbReference>
<dbReference type="Pfam" id="PF08479">
    <property type="entry name" value="POTRA_2"/>
    <property type="match status" value="1"/>
</dbReference>
<evidence type="ECO:0000313" key="7">
    <source>
        <dbReference type="EMBL" id="OAE48944.1"/>
    </source>
</evidence>
<evidence type="ECO:0000256" key="1">
    <source>
        <dbReference type="ARBA" id="ARBA00022452"/>
    </source>
</evidence>
<feature type="domain" description="Polypeptide-transport-associated ShlB-type" evidence="6">
    <location>
        <begin position="66"/>
        <end position="139"/>
    </location>
</feature>
<evidence type="ECO:0008006" key="9">
    <source>
        <dbReference type="Google" id="ProtNLM"/>
    </source>
</evidence>
<evidence type="ECO:0000256" key="3">
    <source>
        <dbReference type="ARBA" id="ARBA00023237"/>
    </source>
</evidence>
<evidence type="ECO:0000313" key="8">
    <source>
        <dbReference type="Proteomes" id="UP000077098"/>
    </source>
</evidence>
<keyword evidence="4" id="KW-0732">Signal</keyword>
<evidence type="ECO:0000259" key="5">
    <source>
        <dbReference type="Pfam" id="PF03865"/>
    </source>
</evidence>
<dbReference type="Gene3D" id="3.10.20.310">
    <property type="entry name" value="membrane protein fhac"/>
    <property type="match status" value="1"/>
</dbReference>
<dbReference type="AlphaFoldDB" id="A0A176XHK7"/>
<comment type="caution">
    <text evidence="7">The sequence shown here is derived from an EMBL/GenBank/DDBJ whole genome shotgun (WGS) entry which is preliminary data.</text>
</comment>
<dbReference type="GO" id="GO:0046819">
    <property type="term" value="P:protein secretion by the type V secretion system"/>
    <property type="evidence" value="ECO:0007669"/>
    <property type="project" value="TreeGrafter"/>
</dbReference>
<feature type="signal peptide" evidence="4">
    <location>
        <begin position="1"/>
        <end position="21"/>
    </location>
</feature>
<evidence type="ECO:0000259" key="6">
    <source>
        <dbReference type="Pfam" id="PF08479"/>
    </source>
</evidence>
<dbReference type="Proteomes" id="UP000077098">
    <property type="component" value="Unassembled WGS sequence"/>
</dbReference>
<keyword evidence="3" id="KW-0998">Cell outer membrane</keyword>
<reference evidence="7 8" key="1">
    <citation type="submission" date="2016-05" db="EMBL/GenBank/DDBJ databases">
        <authorList>
            <person name="Lavstsen T."/>
            <person name="Jespersen J.S."/>
        </authorList>
    </citation>
    <scope>NUCLEOTIDE SEQUENCE [LARGE SCALE GENOMIC DNA]</scope>
    <source>
        <strain evidence="7 8">KCJ1736</strain>
    </source>
</reference>
<dbReference type="GO" id="GO:0008320">
    <property type="term" value="F:protein transmembrane transporter activity"/>
    <property type="evidence" value="ECO:0007669"/>
    <property type="project" value="TreeGrafter"/>
</dbReference>
<dbReference type="GO" id="GO:0098046">
    <property type="term" value="C:type V protein secretion system complex"/>
    <property type="evidence" value="ECO:0007669"/>
    <property type="project" value="TreeGrafter"/>
</dbReference>
<dbReference type="InterPro" id="IPR005565">
    <property type="entry name" value="Hemolysn_activator_HlyB_C"/>
</dbReference>
<sequence>MSRAVLPGLALAAQLCAPALAQDAGALLRDREVQSVQTPPKALPLKAKDNRSEAGTVASGGMTVKVSHLIFSGKTSLLSPDERTRLVDAAAGKVFDLAGLRDLTSQVTRLAQSKGRMFARAFLPPQDVTEGVVEIALMEARVEDVGLVRVGSVRVRDEILRGVEHRYLQDRSSMTEQQLEAALLQMNSLPGLKVRASVEAGDSPGTSKVLIGIEEGPLFSGHIWTDSFGSASTGRAEGNALVSLSDPWGYGEQFRFQSVASQGMAYGRFSGSAPLGSAGTFLNGAYSYLTYRDVTDTGRAAGLEGDGHQLAFGLTHPILRDRATEVTFGGVVTGKALRNGSAAGDIDDKRLLTGTLSLSGVQRDFVGTTNWGLDVTYGALDLSRVASSAAAAGLRTEGGFSRLNARIERQQRLADRWTLIARVSGQWASTNLDSSEEIALGGPYAVRGWPIGEASADTGAIGTLELRHDLAVPEEWGQFRLGGFLDGGYAKINARPRGTALSTATKENEYALFATGLTLGWQRENLSLTAGWGMGLGDNPGRSANGANVDGGTGRHQFWLSGRVSF</sequence>